<dbReference type="EMBL" id="CADEBD010000308">
    <property type="protein sequence ID" value="CAB3238946.1"/>
    <property type="molecule type" value="Genomic_DNA"/>
</dbReference>
<comment type="caution">
    <text evidence="1">The sequence shown here is derived from an EMBL/GenBank/DDBJ whole genome shotgun (WGS) entry which is preliminary data.</text>
</comment>
<protein>
    <recommendedName>
        <fullName evidence="3">Reverse transcriptase domain-containing protein</fullName>
    </recommendedName>
</protein>
<name>A0A8S1A2R4_ARCPL</name>
<dbReference type="PANTHER" id="PTHR36688:SF1">
    <property type="entry name" value="ENDONUCLEASE_EXONUCLEASE_PHOSPHATASE DOMAIN-CONTAINING PROTEIN"/>
    <property type="match status" value="1"/>
</dbReference>
<dbReference type="Proteomes" id="UP000494256">
    <property type="component" value="Unassembled WGS sequence"/>
</dbReference>
<organism evidence="1 2">
    <name type="scientific">Arctia plantaginis</name>
    <name type="common">Wood tiger moth</name>
    <name type="synonym">Phalaena plantaginis</name>
    <dbReference type="NCBI Taxonomy" id="874455"/>
    <lineage>
        <taxon>Eukaryota</taxon>
        <taxon>Metazoa</taxon>
        <taxon>Ecdysozoa</taxon>
        <taxon>Arthropoda</taxon>
        <taxon>Hexapoda</taxon>
        <taxon>Insecta</taxon>
        <taxon>Pterygota</taxon>
        <taxon>Neoptera</taxon>
        <taxon>Endopterygota</taxon>
        <taxon>Lepidoptera</taxon>
        <taxon>Glossata</taxon>
        <taxon>Ditrysia</taxon>
        <taxon>Noctuoidea</taxon>
        <taxon>Erebidae</taxon>
        <taxon>Arctiinae</taxon>
        <taxon>Arctia</taxon>
    </lineage>
</organism>
<dbReference type="OrthoDB" id="5599753at2759"/>
<evidence type="ECO:0000313" key="1">
    <source>
        <dbReference type="EMBL" id="CAB3238946.1"/>
    </source>
</evidence>
<dbReference type="InterPro" id="IPR052560">
    <property type="entry name" value="RdDP_mobile_element"/>
</dbReference>
<dbReference type="AlphaFoldDB" id="A0A8S1A2R4"/>
<accession>A0A8S1A2R4</accession>
<reference evidence="1 2" key="1">
    <citation type="submission" date="2020-04" db="EMBL/GenBank/DDBJ databases">
        <authorList>
            <person name="Wallbank WR R."/>
            <person name="Pardo Diaz C."/>
            <person name="Kozak K."/>
            <person name="Martin S."/>
            <person name="Jiggins C."/>
            <person name="Moest M."/>
            <person name="Warren A I."/>
            <person name="Byers J.R.P. K."/>
            <person name="Montejo-Kovacevich G."/>
            <person name="Yen C E."/>
        </authorList>
    </citation>
    <scope>NUCLEOTIDE SEQUENCE [LARGE SCALE GENOMIC DNA]</scope>
</reference>
<gene>
    <name evidence="1" type="ORF">APLA_LOCUS8413</name>
</gene>
<evidence type="ECO:0000313" key="2">
    <source>
        <dbReference type="Proteomes" id="UP000494256"/>
    </source>
</evidence>
<sequence>MYNSCLQGLKIPKLWRRAKVVAILMPGKCPSDPKSYHPISLLCYSFKLFGRMLLNCFTPVLESSLIPEQAGCLPGKSCTKQTLNLVQYIEEASKPKKSPVSYLWALTAAFDTVKIRRLLMKLHEITNTN</sequence>
<proteinExistence type="predicted"/>
<dbReference type="PANTHER" id="PTHR36688">
    <property type="entry name" value="ENDO/EXONUCLEASE/PHOSPHATASE DOMAIN-CONTAINING PROTEIN"/>
    <property type="match status" value="1"/>
</dbReference>
<evidence type="ECO:0008006" key="3">
    <source>
        <dbReference type="Google" id="ProtNLM"/>
    </source>
</evidence>